<organism evidence="1 2">
    <name type="scientific">Rhodoferax potami</name>
    <dbReference type="NCBI Taxonomy" id="3068338"/>
    <lineage>
        <taxon>Bacteria</taxon>
        <taxon>Pseudomonadati</taxon>
        <taxon>Pseudomonadota</taxon>
        <taxon>Betaproteobacteria</taxon>
        <taxon>Burkholderiales</taxon>
        <taxon>Comamonadaceae</taxon>
        <taxon>Rhodoferax</taxon>
    </lineage>
</organism>
<name>A0ABU3KRW7_9BURK</name>
<evidence type="ECO:0000313" key="1">
    <source>
        <dbReference type="EMBL" id="MDT7520486.1"/>
    </source>
</evidence>
<keyword evidence="2" id="KW-1185">Reference proteome</keyword>
<comment type="caution">
    <text evidence="1">The sequence shown here is derived from an EMBL/GenBank/DDBJ whole genome shotgun (WGS) entry which is preliminary data.</text>
</comment>
<sequence>MKKIAIFICFVVIVFLAFVVGRKSGFQEAIRIGDLKAQSINALNAMGSYDVHADIAKAVEAGNGAKALCSVQIYASANVMQVRQCLEDPSCKSLIESEVQKVAPELLGNGALKLKFFKLGEKCVP</sequence>
<reference evidence="1 2" key="1">
    <citation type="submission" date="2023-08" db="EMBL/GenBank/DDBJ databases">
        <title>Rhodoferax potami sp. nov. and Rhodoferax mekongensis sp. nov., isolated from the Mekong River in Thailand.</title>
        <authorList>
            <person name="Kitikhun S."/>
            <person name="Charoenyingcharoen P."/>
            <person name="Siriarchawattana P."/>
            <person name="Likhitrattanapisal S."/>
            <person name="Nilsakha T."/>
            <person name="Chanpet A."/>
            <person name="Rattanawaree P."/>
            <person name="Ingsriswang S."/>
        </authorList>
    </citation>
    <scope>NUCLEOTIDE SEQUENCE [LARGE SCALE GENOMIC DNA]</scope>
    <source>
        <strain evidence="1 2">TBRC 17660</strain>
    </source>
</reference>
<dbReference type="EMBL" id="JAVBIK010000001">
    <property type="protein sequence ID" value="MDT7520486.1"/>
    <property type="molecule type" value="Genomic_DNA"/>
</dbReference>
<gene>
    <name evidence="1" type="ORF">RAE19_17515</name>
</gene>
<proteinExistence type="predicted"/>
<protein>
    <submittedName>
        <fullName evidence="1">Uncharacterized protein</fullName>
    </submittedName>
</protein>
<accession>A0ABU3KRW7</accession>
<dbReference type="RefSeq" id="WP_313876079.1">
    <property type="nucleotide sequence ID" value="NZ_JAVBIK010000001.1"/>
</dbReference>
<evidence type="ECO:0000313" key="2">
    <source>
        <dbReference type="Proteomes" id="UP001321700"/>
    </source>
</evidence>
<dbReference type="Proteomes" id="UP001321700">
    <property type="component" value="Unassembled WGS sequence"/>
</dbReference>